<dbReference type="Pfam" id="PF02912">
    <property type="entry name" value="Phe_tRNA-synt_N"/>
    <property type="match status" value="1"/>
</dbReference>
<dbReference type="GO" id="GO:0004826">
    <property type="term" value="F:phenylalanine-tRNA ligase activity"/>
    <property type="evidence" value="ECO:0007669"/>
    <property type="project" value="UniProtKB-UniRule"/>
</dbReference>
<evidence type="ECO:0000256" key="13">
    <source>
        <dbReference type="HAMAP-Rule" id="MF_00281"/>
    </source>
</evidence>
<evidence type="ECO:0000313" key="16">
    <source>
        <dbReference type="Proteomes" id="UP000318834"/>
    </source>
</evidence>
<keyword evidence="8 13" id="KW-0067">ATP-binding</keyword>
<dbReference type="PROSITE" id="PS50862">
    <property type="entry name" value="AA_TRNA_LIGASE_II"/>
    <property type="match status" value="1"/>
</dbReference>
<dbReference type="InterPro" id="IPR010978">
    <property type="entry name" value="tRNA-bd_arm"/>
</dbReference>
<evidence type="ECO:0000256" key="1">
    <source>
        <dbReference type="ARBA" id="ARBA00004496"/>
    </source>
</evidence>
<feature type="domain" description="Aminoacyl-transfer RNA synthetases class-II family profile" evidence="14">
    <location>
        <begin position="113"/>
        <end position="330"/>
    </location>
</feature>
<dbReference type="CDD" id="cd00496">
    <property type="entry name" value="PheRS_alpha_core"/>
    <property type="match status" value="1"/>
</dbReference>
<dbReference type="PANTHER" id="PTHR11538">
    <property type="entry name" value="PHENYLALANYL-TRNA SYNTHETASE"/>
    <property type="match status" value="1"/>
</dbReference>
<evidence type="ECO:0000256" key="12">
    <source>
        <dbReference type="ARBA" id="ARBA00049255"/>
    </source>
</evidence>
<proteinExistence type="inferred from homology"/>
<comment type="cofactor">
    <cofactor evidence="13">
        <name>Mg(2+)</name>
        <dbReference type="ChEBI" id="CHEBI:18420"/>
    </cofactor>
    <text evidence="13">Binds 2 magnesium ions per tetramer.</text>
</comment>
<dbReference type="EMBL" id="VBAP01000072">
    <property type="protein sequence ID" value="TMI73363.1"/>
    <property type="molecule type" value="Genomic_DNA"/>
</dbReference>
<dbReference type="EC" id="6.1.1.20" evidence="13"/>
<dbReference type="InterPro" id="IPR006195">
    <property type="entry name" value="aa-tRNA-synth_II"/>
</dbReference>
<dbReference type="InterPro" id="IPR004188">
    <property type="entry name" value="Phe-tRNA_ligase_II_N"/>
</dbReference>
<comment type="similarity">
    <text evidence="2 13">Belongs to the class-II aminoacyl-tRNA synthetase family. Phe-tRNA synthetase alpha subunit type 1 subfamily.</text>
</comment>
<evidence type="ECO:0000256" key="5">
    <source>
        <dbReference type="ARBA" id="ARBA00022598"/>
    </source>
</evidence>
<dbReference type="Proteomes" id="UP000318834">
    <property type="component" value="Unassembled WGS sequence"/>
</dbReference>
<evidence type="ECO:0000256" key="4">
    <source>
        <dbReference type="ARBA" id="ARBA00022490"/>
    </source>
</evidence>
<keyword evidence="7 13" id="KW-0547">Nucleotide-binding</keyword>
<dbReference type="InterPro" id="IPR002319">
    <property type="entry name" value="Phenylalanyl-tRNA_Synthase"/>
</dbReference>
<keyword evidence="5 13" id="KW-0436">Ligase</keyword>
<evidence type="ECO:0000256" key="7">
    <source>
        <dbReference type="ARBA" id="ARBA00022741"/>
    </source>
</evidence>
<gene>
    <name evidence="13 15" type="primary">pheS</name>
    <name evidence="15" type="ORF">E6H05_09835</name>
</gene>
<dbReference type="SUPFAM" id="SSF55681">
    <property type="entry name" value="Class II aaRS and biotin synthetases"/>
    <property type="match status" value="1"/>
</dbReference>
<evidence type="ECO:0000256" key="9">
    <source>
        <dbReference type="ARBA" id="ARBA00022842"/>
    </source>
</evidence>
<comment type="subunit">
    <text evidence="3 13">Tetramer of two alpha and two beta subunits.</text>
</comment>
<keyword evidence="11 13" id="KW-0030">Aminoacyl-tRNA synthetase</keyword>
<accession>A0A537IPT9</accession>
<dbReference type="GO" id="GO:0005524">
    <property type="term" value="F:ATP binding"/>
    <property type="evidence" value="ECO:0007669"/>
    <property type="project" value="UniProtKB-UniRule"/>
</dbReference>
<dbReference type="InterPro" id="IPR022911">
    <property type="entry name" value="Phe_tRNA_ligase_alpha1_bac"/>
</dbReference>
<comment type="caution">
    <text evidence="15">The sequence shown here is derived from an EMBL/GenBank/DDBJ whole genome shotgun (WGS) entry which is preliminary data.</text>
</comment>
<evidence type="ECO:0000259" key="14">
    <source>
        <dbReference type="PROSITE" id="PS50862"/>
    </source>
</evidence>
<reference evidence="15 16" key="1">
    <citation type="journal article" date="2019" name="Nat. Microbiol.">
        <title>Mediterranean grassland soil C-N compound turnover is dependent on rainfall and depth, and is mediated by genomically divergent microorganisms.</title>
        <authorList>
            <person name="Diamond S."/>
            <person name="Andeer P.F."/>
            <person name="Li Z."/>
            <person name="Crits-Christoph A."/>
            <person name="Burstein D."/>
            <person name="Anantharaman K."/>
            <person name="Lane K.R."/>
            <person name="Thomas B.C."/>
            <person name="Pan C."/>
            <person name="Northen T.R."/>
            <person name="Banfield J.F."/>
        </authorList>
    </citation>
    <scope>NUCLEOTIDE SEQUENCE [LARGE SCALE GENOMIC DNA]</scope>
    <source>
        <strain evidence="15">NP_8</strain>
    </source>
</reference>
<name>A0A537IPT9_9BACT</name>
<dbReference type="GO" id="GO:0000049">
    <property type="term" value="F:tRNA binding"/>
    <property type="evidence" value="ECO:0007669"/>
    <property type="project" value="InterPro"/>
</dbReference>
<dbReference type="Pfam" id="PF01409">
    <property type="entry name" value="tRNA-synt_2d"/>
    <property type="match status" value="1"/>
</dbReference>
<keyword evidence="10 13" id="KW-0648">Protein biosynthesis</keyword>
<evidence type="ECO:0000313" key="15">
    <source>
        <dbReference type="EMBL" id="TMI73363.1"/>
    </source>
</evidence>
<keyword evidence="6 13" id="KW-0479">Metal-binding</keyword>
<evidence type="ECO:0000256" key="2">
    <source>
        <dbReference type="ARBA" id="ARBA00010207"/>
    </source>
</evidence>
<dbReference type="PANTHER" id="PTHR11538:SF41">
    <property type="entry name" value="PHENYLALANINE--TRNA LIGASE, MITOCHONDRIAL"/>
    <property type="match status" value="1"/>
</dbReference>
<feature type="binding site" evidence="13">
    <location>
        <position position="258"/>
    </location>
    <ligand>
        <name>Mg(2+)</name>
        <dbReference type="ChEBI" id="CHEBI:18420"/>
        <note>shared with beta subunit</note>
    </ligand>
</feature>
<comment type="subcellular location">
    <subcellularLocation>
        <location evidence="1 13">Cytoplasm</location>
    </subcellularLocation>
</comment>
<protein>
    <recommendedName>
        <fullName evidence="13">Phenylalanine--tRNA ligase alpha subunit</fullName>
        <ecNumber evidence="13">6.1.1.20</ecNumber>
    </recommendedName>
    <alternativeName>
        <fullName evidence="13">Phenylalanyl-tRNA synthetase alpha subunit</fullName>
        <shortName evidence="13">PheRS</shortName>
    </alternativeName>
</protein>
<dbReference type="InterPro" id="IPR045864">
    <property type="entry name" value="aa-tRNA-synth_II/BPL/LPL"/>
</dbReference>
<keyword evidence="4 13" id="KW-0963">Cytoplasm</keyword>
<dbReference type="GO" id="GO:0006432">
    <property type="term" value="P:phenylalanyl-tRNA aminoacylation"/>
    <property type="evidence" value="ECO:0007669"/>
    <property type="project" value="UniProtKB-UniRule"/>
</dbReference>
<dbReference type="InterPro" id="IPR004529">
    <property type="entry name" value="Phe-tRNA-synth_IIc_asu"/>
</dbReference>
<evidence type="ECO:0000256" key="8">
    <source>
        <dbReference type="ARBA" id="ARBA00022840"/>
    </source>
</evidence>
<dbReference type="GO" id="GO:0005737">
    <property type="term" value="C:cytoplasm"/>
    <property type="evidence" value="ECO:0007669"/>
    <property type="project" value="UniProtKB-SubCell"/>
</dbReference>
<dbReference type="AlphaFoldDB" id="A0A537IPT9"/>
<organism evidence="15 16">
    <name type="scientific">Candidatus Segetimicrobium genomatis</name>
    <dbReference type="NCBI Taxonomy" id="2569760"/>
    <lineage>
        <taxon>Bacteria</taxon>
        <taxon>Bacillati</taxon>
        <taxon>Candidatus Sysuimicrobiota</taxon>
        <taxon>Candidatus Sysuimicrobiia</taxon>
        <taxon>Candidatus Sysuimicrobiales</taxon>
        <taxon>Candidatus Segetimicrobiaceae</taxon>
        <taxon>Candidatus Segetimicrobium</taxon>
    </lineage>
</organism>
<dbReference type="Gene3D" id="3.30.930.10">
    <property type="entry name" value="Bira Bifunctional Protein, Domain 2"/>
    <property type="match status" value="1"/>
</dbReference>
<keyword evidence="9 13" id="KW-0460">Magnesium</keyword>
<evidence type="ECO:0000256" key="3">
    <source>
        <dbReference type="ARBA" id="ARBA00011209"/>
    </source>
</evidence>
<dbReference type="HAMAP" id="MF_00281">
    <property type="entry name" value="Phe_tRNA_synth_alpha1"/>
    <property type="match status" value="1"/>
</dbReference>
<dbReference type="GO" id="GO:0000287">
    <property type="term" value="F:magnesium ion binding"/>
    <property type="evidence" value="ECO:0007669"/>
    <property type="project" value="UniProtKB-UniRule"/>
</dbReference>
<comment type="catalytic activity">
    <reaction evidence="12 13">
        <text>tRNA(Phe) + L-phenylalanine + ATP = L-phenylalanyl-tRNA(Phe) + AMP + diphosphate + H(+)</text>
        <dbReference type="Rhea" id="RHEA:19413"/>
        <dbReference type="Rhea" id="RHEA-COMP:9668"/>
        <dbReference type="Rhea" id="RHEA-COMP:9699"/>
        <dbReference type="ChEBI" id="CHEBI:15378"/>
        <dbReference type="ChEBI" id="CHEBI:30616"/>
        <dbReference type="ChEBI" id="CHEBI:33019"/>
        <dbReference type="ChEBI" id="CHEBI:58095"/>
        <dbReference type="ChEBI" id="CHEBI:78442"/>
        <dbReference type="ChEBI" id="CHEBI:78531"/>
        <dbReference type="ChEBI" id="CHEBI:456215"/>
        <dbReference type="EC" id="6.1.1.20"/>
    </reaction>
</comment>
<dbReference type="NCBIfam" id="TIGR00468">
    <property type="entry name" value="pheS"/>
    <property type="match status" value="1"/>
</dbReference>
<evidence type="ECO:0000256" key="6">
    <source>
        <dbReference type="ARBA" id="ARBA00022723"/>
    </source>
</evidence>
<sequence length="331" mass="37456">MTTSKPKDLDKIAREAQRAILDAASLDALEEARRAYLGRRGLVAQLFDQVPSLPAAQRPQAGRQLNELRDRLERAVTRRREELQAAAPGTGLAAEAIDVTLPGRRISLGRQHILTRTLEEIERIFFGMGFEIVDGTEVETDEFNFERLNMGRDHPARDTQDSFYLADDLLLRTHTTVVDAHVMVGRTPPMRVLSTGRCYRRDAPDATHMPVFHQADGFMVGERITMADLKGVLAAFVRRMFGSEAVYRFVPSYFPFTEPSAELAIWFNGRWLELAGSGMFHPRVLEMAGIDPARYTAFAFGLGVDRPAMVRYGIPDIRLFWDNDLRLLEQF</sequence>
<evidence type="ECO:0000256" key="11">
    <source>
        <dbReference type="ARBA" id="ARBA00023146"/>
    </source>
</evidence>
<dbReference type="SUPFAM" id="SSF46589">
    <property type="entry name" value="tRNA-binding arm"/>
    <property type="match status" value="1"/>
</dbReference>
<evidence type="ECO:0000256" key="10">
    <source>
        <dbReference type="ARBA" id="ARBA00022917"/>
    </source>
</evidence>